<reference evidence="2 3" key="1">
    <citation type="journal article" date="2011" name="J. Bacteriol.">
        <title>Genome sequence of Microbacterium testaceum StLB037, an N-acylhomoserine lactone-degrading bacterium isolated from potato leaves.</title>
        <authorList>
            <person name="Morohoshi T."/>
            <person name="Wang W.-Z."/>
            <person name="Someya N."/>
            <person name="Ikeda T."/>
        </authorList>
    </citation>
    <scope>NUCLEOTIDE SEQUENCE [LARGE SCALE GENOMIC DNA]</scope>
    <source>
        <strain evidence="2 3">StLB037</strain>
    </source>
</reference>
<feature type="transmembrane region" description="Helical" evidence="1">
    <location>
        <begin position="84"/>
        <end position="107"/>
    </location>
</feature>
<dbReference type="OrthoDB" id="9860253at2"/>
<dbReference type="EMBL" id="AP012052">
    <property type="protein sequence ID" value="BAJ74231.1"/>
    <property type="molecule type" value="Genomic_DNA"/>
</dbReference>
<dbReference type="HOGENOM" id="CLU_2143018_0_0_11"/>
<feature type="transmembrane region" description="Helical" evidence="1">
    <location>
        <begin position="21"/>
        <end position="48"/>
    </location>
</feature>
<evidence type="ECO:0000256" key="1">
    <source>
        <dbReference type="SAM" id="Phobius"/>
    </source>
</evidence>
<reference key="2">
    <citation type="submission" date="2011-02" db="EMBL/GenBank/DDBJ databases">
        <title>Genome sequence of Microbacterium testaceum StLB037.</title>
        <authorList>
            <person name="Morohoshi T."/>
            <person name="Wang W.Z."/>
            <person name="Someya N."/>
            <person name="Ikeda T."/>
        </authorList>
    </citation>
    <scope>NUCLEOTIDE SEQUENCE</scope>
    <source>
        <strain>StLB037</strain>
    </source>
</reference>
<keyword evidence="1" id="KW-0812">Transmembrane</keyword>
<proteinExistence type="predicted"/>
<dbReference type="Proteomes" id="UP000008975">
    <property type="component" value="Chromosome"/>
</dbReference>
<evidence type="ECO:0000313" key="2">
    <source>
        <dbReference type="EMBL" id="BAJ74231.1"/>
    </source>
</evidence>
<keyword evidence="1" id="KW-1133">Transmembrane helix</keyword>
<sequence>MNQAVRPDATARSGTGAAVGSIALSLLVIAVLALGWSALIGVLFLLAWVPGGLVLWFLVPVGLTTLAILAAFFAVRSRRLAPRIVAGAAIVCALASFGLPVIAQIMFARSFG</sequence>
<name>E8N714_MICTS</name>
<gene>
    <name evidence="2" type="ordered locus">MTES_1267</name>
</gene>
<accession>E8N714</accession>
<organism evidence="2 3">
    <name type="scientific">Microbacterium testaceum (strain StLB037)</name>
    <dbReference type="NCBI Taxonomy" id="979556"/>
    <lineage>
        <taxon>Bacteria</taxon>
        <taxon>Bacillati</taxon>
        <taxon>Actinomycetota</taxon>
        <taxon>Actinomycetes</taxon>
        <taxon>Micrococcales</taxon>
        <taxon>Microbacteriaceae</taxon>
        <taxon>Microbacterium</taxon>
    </lineage>
</organism>
<evidence type="ECO:0000313" key="3">
    <source>
        <dbReference type="Proteomes" id="UP000008975"/>
    </source>
</evidence>
<feature type="transmembrane region" description="Helical" evidence="1">
    <location>
        <begin position="54"/>
        <end position="75"/>
    </location>
</feature>
<dbReference type="RefSeq" id="WP_013584356.1">
    <property type="nucleotide sequence ID" value="NC_015125.1"/>
</dbReference>
<dbReference type="KEGG" id="mts:MTES_1267"/>
<protein>
    <submittedName>
        <fullName evidence="2">Membrane glycosyltransferase</fullName>
    </submittedName>
</protein>
<keyword evidence="1" id="KW-0472">Membrane</keyword>
<dbReference type="AlphaFoldDB" id="E8N714"/>